<dbReference type="PANTHER" id="PTHR14859">
    <property type="entry name" value="CALCOFLUOR WHITE HYPERSENSITIVE PROTEIN PRECURSOR"/>
    <property type="match status" value="1"/>
</dbReference>
<sequence>MALGPRSSPIQRSMQAPIIVATYNIHRAVGGDRRQDPLRIAETIAALDADIVALQEVETPARPEPLILLQRLLEHGYEALLGHTMRRGPHHYGNVLLSRLPITGHRLIDLSQPGREPRGLIDARLRLGPDSTAPVLRCLATHLGLRPWERRRQIAQVSAALDARAPASAAAELARTVLLGDFNEWRRGHSRLAPLTRLLSPVPNRASFPSILPLLALDRIWHGSGLSLEHLEAVRTASTRAASDHLPVRARLRLRLTG</sequence>
<dbReference type="RefSeq" id="WP_200346489.1">
    <property type="nucleotide sequence ID" value="NZ_NRSJ01000020.1"/>
</dbReference>
<dbReference type="InterPro" id="IPR051916">
    <property type="entry name" value="GPI-anchor_lipid_remodeler"/>
</dbReference>
<feature type="domain" description="Endonuclease/exonuclease/phosphatase" evidence="1">
    <location>
        <begin position="21"/>
        <end position="245"/>
    </location>
</feature>
<dbReference type="SUPFAM" id="SSF56219">
    <property type="entry name" value="DNase I-like"/>
    <property type="match status" value="1"/>
</dbReference>
<organism evidence="2 3">
    <name type="scientific">Halochromatium glycolicum</name>
    <dbReference type="NCBI Taxonomy" id="85075"/>
    <lineage>
        <taxon>Bacteria</taxon>
        <taxon>Pseudomonadati</taxon>
        <taxon>Pseudomonadota</taxon>
        <taxon>Gammaproteobacteria</taxon>
        <taxon>Chromatiales</taxon>
        <taxon>Chromatiaceae</taxon>
        <taxon>Halochromatium</taxon>
    </lineage>
</organism>
<dbReference type="InterPro" id="IPR036691">
    <property type="entry name" value="Endo/exonu/phosph_ase_sf"/>
</dbReference>
<dbReference type="Pfam" id="PF03372">
    <property type="entry name" value="Exo_endo_phos"/>
    <property type="match status" value="1"/>
</dbReference>
<dbReference type="Gene3D" id="3.60.10.10">
    <property type="entry name" value="Endonuclease/exonuclease/phosphatase"/>
    <property type="match status" value="1"/>
</dbReference>
<dbReference type="GO" id="GO:0016020">
    <property type="term" value="C:membrane"/>
    <property type="evidence" value="ECO:0007669"/>
    <property type="project" value="GOC"/>
</dbReference>
<reference evidence="2" key="2">
    <citation type="journal article" date="2020" name="Microorganisms">
        <title>Osmotic Adaptation and Compatible Solute Biosynthesis of Phototrophic Bacteria as Revealed from Genome Analyses.</title>
        <authorList>
            <person name="Imhoff J.F."/>
            <person name="Rahn T."/>
            <person name="Kunzel S."/>
            <person name="Keller A."/>
            <person name="Neulinger S.C."/>
        </authorList>
    </citation>
    <scope>NUCLEOTIDE SEQUENCE</scope>
    <source>
        <strain evidence="2">DSM 11080</strain>
    </source>
</reference>
<protein>
    <recommendedName>
        <fullName evidence="1">Endonuclease/exonuclease/phosphatase domain-containing protein</fullName>
    </recommendedName>
</protein>
<dbReference type="GO" id="GO:0003824">
    <property type="term" value="F:catalytic activity"/>
    <property type="evidence" value="ECO:0007669"/>
    <property type="project" value="InterPro"/>
</dbReference>
<reference evidence="2" key="1">
    <citation type="submission" date="2017-08" db="EMBL/GenBank/DDBJ databases">
        <authorList>
            <person name="Imhoff J.F."/>
            <person name="Rahn T."/>
            <person name="Kuenzel S."/>
            <person name="Neulinger S.C."/>
        </authorList>
    </citation>
    <scope>NUCLEOTIDE SEQUENCE</scope>
    <source>
        <strain evidence="2">DSM 11080</strain>
    </source>
</reference>
<evidence type="ECO:0000259" key="1">
    <source>
        <dbReference type="Pfam" id="PF03372"/>
    </source>
</evidence>
<dbReference type="GO" id="GO:0006506">
    <property type="term" value="P:GPI anchor biosynthetic process"/>
    <property type="evidence" value="ECO:0007669"/>
    <property type="project" value="TreeGrafter"/>
</dbReference>
<dbReference type="InterPro" id="IPR005135">
    <property type="entry name" value="Endo/exonuclease/phosphatase"/>
</dbReference>
<evidence type="ECO:0000313" key="2">
    <source>
        <dbReference type="EMBL" id="MBK1705273.1"/>
    </source>
</evidence>
<name>A0AAJ0XAF1_9GAMM</name>
<dbReference type="EMBL" id="NRSJ01000020">
    <property type="protein sequence ID" value="MBK1705273.1"/>
    <property type="molecule type" value="Genomic_DNA"/>
</dbReference>
<gene>
    <name evidence="2" type="ORF">CKO40_12145</name>
</gene>
<proteinExistence type="predicted"/>
<dbReference type="PANTHER" id="PTHR14859:SF15">
    <property type="entry name" value="ENDONUCLEASE_EXONUCLEASE_PHOSPHATASE DOMAIN-CONTAINING PROTEIN"/>
    <property type="match status" value="1"/>
</dbReference>
<evidence type="ECO:0000313" key="3">
    <source>
        <dbReference type="Proteomes" id="UP001296776"/>
    </source>
</evidence>
<comment type="caution">
    <text evidence="2">The sequence shown here is derived from an EMBL/GenBank/DDBJ whole genome shotgun (WGS) entry which is preliminary data.</text>
</comment>
<dbReference type="AlphaFoldDB" id="A0AAJ0XAF1"/>
<accession>A0AAJ0XAF1</accession>
<dbReference type="Proteomes" id="UP001296776">
    <property type="component" value="Unassembled WGS sequence"/>
</dbReference>
<keyword evidence="3" id="KW-1185">Reference proteome</keyword>